<organism evidence="4 5">
    <name type="scientific">Pocillopora meandrina</name>
    <dbReference type="NCBI Taxonomy" id="46732"/>
    <lineage>
        <taxon>Eukaryota</taxon>
        <taxon>Metazoa</taxon>
        <taxon>Cnidaria</taxon>
        <taxon>Anthozoa</taxon>
        <taxon>Hexacorallia</taxon>
        <taxon>Scleractinia</taxon>
        <taxon>Astrocoeniina</taxon>
        <taxon>Pocilloporidae</taxon>
        <taxon>Pocillopora</taxon>
    </lineage>
</organism>
<dbReference type="AlphaFoldDB" id="A0AAU9X2V7"/>
<protein>
    <recommendedName>
        <fullName evidence="3">BRICHOS domain-containing protein</fullName>
    </recommendedName>
</protein>
<keyword evidence="2" id="KW-0732">Signal</keyword>
<comment type="caution">
    <text evidence="4">The sequence shown here is derived from an EMBL/GenBank/DDBJ whole genome shotgun (WGS) entry which is preliminary data.</text>
</comment>
<feature type="signal peptide" evidence="2">
    <location>
        <begin position="1"/>
        <end position="24"/>
    </location>
</feature>
<sequence length="277" mass="31802">MKATSLQVALVLLALIILPISTSGNPAWQRLRAEKRVVDYNVRISESGENYTQKIEVNQVKNTALFQVPAHPGVDRSDVLHDFNQNLTMLRIPEENTCYLFPLVKEQTTPEKLIRDLDKASGMVVTETKRVDNTWILDGQLTDRSTLSEELAQFCAKYFIYHVKKTHDSLSVAKGKTTKLSKSHTIQKRRIRRINRLCPGGMALDDAFNSCYDMPKFRCRVRTRTCYKYVICSNVGDDRQDNWIDVRVPRAAPLGLNCREEHIWNAIVCCEYTCMNK</sequence>
<gene>
    <name evidence="4" type="ORF">PMEA_00015814</name>
</gene>
<name>A0AAU9X2V7_9CNID</name>
<feature type="chain" id="PRO_5043314340" description="BRICHOS domain-containing protein" evidence="2">
    <location>
        <begin position="25"/>
        <end position="277"/>
    </location>
</feature>
<dbReference type="InterPro" id="IPR051772">
    <property type="entry name" value="Gastrokine"/>
</dbReference>
<dbReference type="Proteomes" id="UP001159428">
    <property type="component" value="Unassembled WGS sequence"/>
</dbReference>
<evidence type="ECO:0000313" key="5">
    <source>
        <dbReference type="Proteomes" id="UP001159428"/>
    </source>
</evidence>
<dbReference type="Gene3D" id="3.30.390.150">
    <property type="match status" value="1"/>
</dbReference>
<evidence type="ECO:0000256" key="1">
    <source>
        <dbReference type="ARBA" id="ARBA00023157"/>
    </source>
</evidence>
<evidence type="ECO:0000259" key="3">
    <source>
        <dbReference type="PROSITE" id="PS50869"/>
    </source>
</evidence>
<accession>A0AAU9X2V7</accession>
<feature type="domain" description="BRICHOS" evidence="3">
    <location>
        <begin position="71"/>
        <end position="163"/>
    </location>
</feature>
<keyword evidence="1" id="KW-1015">Disulfide bond</keyword>
<dbReference type="Pfam" id="PF04089">
    <property type="entry name" value="BRICHOS"/>
    <property type="match status" value="1"/>
</dbReference>
<evidence type="ECO:0000313" key="4">
    <source>
        <dbReference type="EMBL" id="CAH3134304.1"/>
    </source>
</evidence>
<dbReference type="PROSITE" id="PS50869">
    <property type="entry name" value="BRICHOS"/>
    <property type="match status" value="1"/>
</dbReference>
<dbReference type="SMART" id="SM01039">
    <property type="entry name" value="BRICHOS"/>
    <property type="match status" value="1"/>
</dbReference>
<evidence type="ECO:0000256" key="2">
    <source>
        <dbReference type="SAM" id="SignalP"/>
    </source>
</evidence>
<proteinExistence type="predicted"/>
<reference evidence="4 5" key="1">
    <citation type="submission" date="2022-05" db="EMBL/GenBank/DDBJ databases">
        <authorList>
            <consortium name="Genoscope - CEA"/>
            <person name="William W."/>
        </authorList>
    </citation>
    <scope>NUCLEOTIDE SEQUENCE [LARGE SCALE GENOMIC DNA]</scope>
</reference>
<dbReference type="PANTHER" id="PTHR16483">
    <property type="entry name" value="GASTROKINE 1"/>
    <property type="match status" value="1"/>
</dbReference>
<dbReference type="InterPro" id="IPR007084">
    <property type="entry name" value="BRICHOS_dom"/>
</dbReference>
<dbReference type="EMBL" id="CALNXJ010000028">
    <property type="protein sequence ID" value="CAH3134304.1"/>
    <property type="molecule type" value="Genomic_DNA"/>
</dbReference>
<keyword evidence="5" id="KW-1185">Reference proteome</keyword>